<reference evidence="1" key="1">
    <citation type="journal article" date="2014" name="Int. J. Syst. Evol. Microbiol.">
        <title>Complete genome sequence of Corynebacterium casei LMG S-19264T (=DSM 44701T), isolated from a smear-ripened cheese.</title>
        <authorList>
            <consortium name="US DOE Joint Genome Institute (JGI-PGF)"/>
            <person name="Walter F."/>
            <person name="Albersmeier A."/>
            <person name="Kalinowski J."/>
            <person name="Ruckert C."/>
        </authorList>
    </citation>
    <scope>NUCLEOTIDE SEQUENCE</scope>
    <source>
        <strain evidence="1">KCTC 42097</strain>
    </source>
</reference>
<name>A0A8J3DL52_9HYPH</name>
<protein>
    <submittedName>
        <fullName evidence="1">Uncharacterized protein</fullName>
    </submittedName>
</protein>
<proteinExistence type="predicted"/>
<dbReference type="AlphaFoldDB" id="A0A8J3DL52"/>
<gene>
    <name evidence="1" type="ORF">GCM10010136_32490</name>
</gene>
<keyword evidence="2" id="KW-1185">Reference proteome</keyword>
<reference evidence="1" key="2">
    <citation type="submission" date="2020-09" db="EMBL/GenBank/DDBJ databases">
        <authorList>
            <person name="Sun Q."/>
            <person name="Kim S."/>
        </authorList>
    </citation>
    <scope>NUCLEOTIDE SEQUENCE</scope>
    <source>
        <strain evidence="1">KCTC 42097</strain>
    </source>
</reference>
<evidence type="ECO:0000313" key="2">
    <source>
        <dbReference type="Proteomes" id="UP000641137"/>
    </source>
</evidence>
<sequence length="64" mass="7191">MPVPNPQAERHKRLAYIAEMLAQLRLMALQDGHDLVAHLISMAQMEARTNVLTAKDHDDPSSRS</sequence>
<evidence type="ECO:0000313" key="1">
    <source>
        <dbReference type="EMBL" id="GHC79707.1"/>
    </source>
</evidence>
<comment type="caution">
    <text evidence="1">The sequence shown here is derived from an EMBL/GenBank/DDBJ whole genome shotgun (WGS) entry which is preliminary data.</text>
</comment>
<accession>A0A8J3DL52</accession>
<dbReference type="EMBL" id="BMZO01000011">
    <property type="protein sequence ID" value="GHC79707.1"/>
    <property type="molecule type" value="Genomic_DNA"/>
</dbReference>
<dbReference type="Proteomes" id="UP000641137">
    <property type="component" value="Unassembled WGS sequence"/>
</dbReference>
<organism evidence="1 2">
    <name type="scientific">Limoniibacter endophyticus</name>
    <dbReference type="NCBI Taxonomy" id="1565040"/>
    <lineage>
        <taxon>Bacteria</taxon>
        <taxon>Pseudomonadati</taxon>
        <taxon>Pseudomonadota</taxon>
        <taxon>Alphaproteobacteria</taxon>
        <taxon>Hyphomicrobiales</taxon>
        <taxon>Bartonellaceae</taxon>
        <taxon>Limoniibacter</taxon>
    </lineage>
</organism>